<keyword evidence="10" id="KW-0812">Transmembrane</keyword>
<evidence type="ECO:0000256" key="7">
    <source>
        <dbReference type="ARBA" id="ARBA00023180"/>
    </source>
</evidence>
<organism evidence="12 13">
    <name type="scientific">Pleurostoma richardsiae</name>
    <dbReference type="NCBI Taxonomy" id="41990"/>
    <lineage>
        <taxon>Eukaryota</taxon>
        <taxon>Fungi</taxon>
        <taxon>Dikarya</taxon>
        <taxon>Ascomycota</taxon>
        <taxon>Pezizomycotina</taxon>
        <taxon>Sordariomycetes</taxon>
        <taxon>Sordariomycetidae</taxon>
        <taxon>Calosphaeriales</taxon>
        <taxon>Pleurostomataceae</taxon>
        <taxon>Pleurostoma</taxon>
    </lineage>
</organism>
<feature type="signal peptide" evidence="9">
    <location>
        <begin position="1"/>
        <end position="19"/>
    </location>
</feature>
<comment type="function">
    <text evidence="9">Splits internally a 1,3-beta-glucan molecule and transfers the newly generated reducing end (the donor) to the non-reducing end of another 1,3-beta-glucan molecule (the acceptor) forming a 1,3-beta linkage, resulting in the elongation of 1,3-beta-glucan chains in the cell wall.</text>
</comment>
<feature type="transmembrane region" description="Helical" evidence="10">
    <location>
        <begin position="509"/>
        <end position="527"/>
    </location>
</feature>
<dbReference type="GO" id="GO:0098552">
    <property type="term" value="C:side of membrane"/>
    <property type="evidence" value="ECO:0007669"/>
    <property type="project" value="UniProtKB-KW"/>
</dbReference>
<dbReference type="Pfam" id="PF03198">
    <property type="entry name" value="Glyco_hydro_72"/>
    <property type="match status" value="1"/>
</dbReference>
<dbReference type="Pfam" id="PF07983">
    <property type="entry name" value="X8"/>
    <property type="match status" value="1"/>
</dbReference>
<dbReference type="InterPro" id="IPR004886">
    <property type="entry name" value="Glucanosyltransferase"/>
</dbReference>
<comment type="caution">
    <text evidence="12">The sequence shown here is derived from an EMBL/GenBank/DDBJ whole genome shotgun (WGS) entry which is preliminary data.</text>
</comment>
<dbReference type="Gene3D" id="1.20.58.1040">
    <property type="match status" value="1"/>
</dbReference>
<sequence length="528" mass="55354">MAFSRSLVASLAILGQVSAASLQPIVMKGTKLFYENGTQFFIKGVAYQQDTGAGGTTTGTSFVDPLADSTSCKRDIPLLQALGTNTIRTYAIDPTADHSECMSLLNDAGIYVISDLSQPSLSINRDSPAWDTELYARYTAVVDELSQYDNVIGFFAGNEVTNNASNTDASAFVKAAVRDTKAYITSKGGRWMGVGYAANDDADIRANIAQYFNCGDQDSAIDYWGYNIYEWCGENTFEGSGYKAQVDFFANYSVPVFFAEYGCNTQGGAAKRIFEETTALYSDEMTGVISGGIVYMYFEEANDYGLVSVSGGKASTLADYNALSTRIASATPSSTAMSAYTATNSPQSCPSVSSDWAASNSLPPTPDADLCACMYSTLTCVPASGLNVSAYGDIFSYICGEDADSCAGINTNVSTGVYGSFSMCNDTEKLGYVLDAYYRSQNSQSYACDSDGQAVVTSASVASSCSASLASASAANSVAATATAGSSSAASSNVAAPVPMKNVFKLGDMAIGLYLFVAMGVGASMVLL</sequence>
<evidence type="ECO:0000256" key="5">
    <source>
        <dbReference type="ARBA" id="ARBA00023136"/>
    </source>
</evidence>
<keyword evidence="10" id="KW-1133">Transmembrane helix</keyword>
<feature type="chain" id="PRO_5041483530" description="1,3-beta-glucanosyltransferase" evidence="9">
    <location>
        <begin position="20"/>
        <end position="528"/>
    </location>
</feature>
<dbReference type="GO" id="GO:0031505">
    <property type="term" value="P:fungal-type cell wall organization"/>
    <property type="evidence" value="ECO:0007669"/>
    <property type="project" value="TreeGrafter"/>
</dbReference>
<evidence type="ECO:0000313" key="12">
    <source>
        <dbReference type="EMBL" id="KAJ9134585.1"/>
    </source>
</evidence>
<keyword evidence="7" id="KW-0325">Glycoprotein</keyword>
<dbReference type="GO" id="GO:0071970">
    <property type="term" value="P:fungal-type cell wall (1-&gt;3)-beta-D-glucan biosynthetic process"/>
    <property type="evidence" value="ECO:0007669"/>
    <property type="project" value="TreeGrafter"/>
</dbReference>
<evidence type="ECO:0000313" key="13">
    <source>
        <dbReference type="Proteomes" id="UP001174694"/>
    </source>
</evidence>
<name>A0AA38R3L4_9PEZI</name>
<dbReference type="GO" id="GO:0042124">
    <property type="term" value="F:1,3-beta-glucanosyltransferase activity"/>
    <property type="evidence" value="ECO:0007669"/>
    <property type="project" value="TreeGrafter"/>
</dbReference>
<dbReference type="InterPro" id="IPR012946">
    <property type="entry name" value="X8"/>
</dbReference>
<keyword evidence="5 9" id="KW-0472">Membrane</keyword>
<keyword evidence="9" id="KW-0808">Transferase</keyword>
<dbReference type="Gene3D" id="3.20.20.80">
    <property type="entry name" value="Glycosidases"/>
    <property type="match status" value="1"/>
</dbReference>
<proteinExistence type="inferred from homology"/>
<gene>
    <name evidence="12" type="ORF">NKR23_g10056</name>
</gene>
<dbReference type="PANTHER" id="PTHR31468:SF2">
    <property type="entry name" value="1,3-BETA-GLUCANOSYLTRANSFERASE GAS1"/>
    <property type="match status" value="1"/>
</dbReference>
<dbReference type="AlphaFoldDB" id="A0AA38R3L4"/>
<dbReference type="FunFam" id="3.20.20.80:FF:000038">
    <property type="entry name" value="1,3-beta-glucanosyltransferase"/>
    <property type="match status" value="1"/>
</dbReference>
<feature type="domain" description="X8" evidence="11">
    <location>
        <begin position="378"/>
        <end position="467"/>
    </location>
</feature>
<dbReference type="EC" id="2.4.1.-" evidence="9"/>
<accession>A0AA38R3L4</accession>
<dbReference type="Proteomes" id="UP001174694">
    <property type="component" value="Unassembled WGS sequence"/>
</dbReference>
<evidence type="ECO:0000256" key="2">
    <source>
        <dbReference type="ARBA" id="ARBA00007528"/>
    </source>
</evidence>
<evidence type="ECO:0000256" key="9">
    <source>
        <dbReference type="RuleBase" id="RU361209"/>
    </source>
</evidence>
<keyword evidence="8 9" id="KW-0449">Lipoprotein</keyword>
<evidence type="ECO:0000256" key="4">
    <source>
        <dbReference type="ARBA" id="ARBA00022729"/>
    </source>
</evidence>
<evidence type="ECO:0000256" key="10">
    <source>
        <dbReference type="SAM" id="Phobius"/>
    </source>
</evidence>
<dbReference type="SMART" id="SM00768">
    <property type="entry name" value="X8"/>
    <property type="match status" value="1"/>
</dbReference>
<evidence type="ECO:0000259" key="11">
    <source>
        <dbReference type="SMART" id="SM00768"/>
    </source>
</evidence>
<dbReference type="SUPFAM" id="SSF51445">
    <property type="entry name" value="(Trans)glycosidases"/>
    <property type="match status" value="1"/>
</dbReference>
<evidence type="ECO:0000256" key="6">
    <source>
        <dbReference type="ARBA" id="ARBA00023157"/>
    </source>
</evidence>
<evidence type="ECO:0000256" key="1">
    <source>
        <dbReference type="ARBA" id="ARBA00004609"/>
    </source>
</evidence>
<dbReference type="InterPro" id="IPR017853">
    <property type="entry name" value="GH"/>
</dbReference>
<keyword evidence="6" id="KW-1015">Disulfide bond</keyword>
<keyword evidence="4 9" id="KW-0732">Signal</keyword>
<dbReference type="PANTHER" id="PTHR31468">
    <property type="entry name" value="1,3-BETA-GLUCANOSYLTRANSFERASE GAS1"/>
    <property type="match status" value="1"/>
</dbReference>
<comment type="similarity">
    <text evidence="2 9">Belongs to the glycosyl hydrolase 72 family.</text>
</comment>
<evidence type="ECO:0000256" key="3">
    <source>
        <dbReference type="ARBA" id="ARBA00022622"/>
    </source>
</evidence>
<comment type="subcellular location">
    <subcellularLocation>
        <location evidence="1 9">Cell membrane</location>
        <topology evidence="1 9">Lipid-anchor</topology>
        <topology evidence="1 9">GPI-anchor</topology>
    </subcellularLocation>
</comment>
<evidence type="ECO:0000256" key="8">
    <source>
        <dbReference type="ARBA" id="ARBA00023288"/>
    </source>
</evidence>
<keyword evidence="13" id="KW-1185">Reference proteome</keyword>
<reference evidence="12" key="1">
    <citation type="submission" date="2022-07" db="EMBL/GenBank/DDBJ databases">
        <title>Fungi with potential for degradation of polypropylene.</title>
        <authorList>
            <person name="Gostincar C."/>
        </authorList>
    </citation>
    <scope>NUCLEOTIDE SEQUENCE</scope>
    <source>
        <strain evidence="12">EXF-13308</strain>
    </source>
</reference>
<dbReference type="EMBL" id="JANBVO010000042">
    <property type="protein sequence ID" value="KAJ9134585.1"/>
    <property type="molecule type" value="Genomic_DNA"/>
</dbReference>
<keyword evidence="3 9" id="KW-0336">GPI-anchor</keyword>
<dbReference type="GO" id="GO:0005886">
    <property type="term" value="C:plasma membrane"/>
    <property type="evidence" value="ECO:0007669"/>
    <property type="project" value="UniProtKB-SubCell"/>
</dbReference>
<protein>
    <recommendedName>
        <fullName evidence="9">1,3-beta-glucanosyltransferase</fullName>
        <ecNumber evidence="9">2.4.1.-</ecNumber>
    </recommendedName>
</protein>